<feature type="domain" description="SH3b" evidence="2">
    <location>
        <begin position="92"/>
        <end position="155"/>
    </location>
</feature>
<accession>A0ABS6ESW0</accession>
<keyword evidence="1" id="KW-0732">Signal</keyword>
<feature type="chain" id="PRO_5047133642" evidence="1">
    <location>
        <begin position="27"/>
        <end position="427"/>
    </location>
</feature>
<feature type="domain" description="SH3b" evidence="2">
    <location>
        <begin position="225"/>
        <end position="288"/>
    </location>
</feature>
<evidence type="ECO:0000313" key="3">
    <source>
        <dbReference type="EMBL" id="MBU5490588.1"/>
    </source>
</evidence>
<dbReference type="RefSeq" id="WP_216470236.1">
    <property type="nucleotide sequence ID" value="NZ_JAHLQI010000003.1"/>
</dbReference>
<comment type="caution">
    <text evidence="3">The sequence shown here is derived from an EMBL/GenBank/DDBJ whole genome shotgun (WGS) entry which is preliminary data.</text>
</comment>
<dbReference type="PANTHER" id="PTHR34408">
    <property type="entry name" value="FAMILY PROTEIN, PUTATIVE-RELATED"/>
    <property type="match status" value="1"/>
</dbReference>
<sequence length="427" mass="46567">MKTKKIVMSLISGTLAAVMACGGAFAASVRTTTDVNMRAKPDNASAVLCILPKNAEAEKLGMEGNWYHLSYKDKDGYVYKKYIKDTEAAPATETKTVYTTADLNVRATPDKAGKKLGVLKKGTAVETTGLKNGWYTIKYNGKTGYISAKYTTETKPEAKPTTKTVYTTGDLHVRAKPTKNSEKLGVLKKGTAVETTGLKNGWYTIKYNGKTGYISAKYTTETKPETTKTVYTTGDLYVRAKPTKNSEKLGVLKKGTAVETTGMKDGWYKITYKGKTGYISGKYVTTTKPGTAETTIVYTTANLNVRDKATTEGKKLGVLKKGTAVETLGLKNGWYTIKYNGKTAYICAKYTTEVKPGTEKPTTPATKTVYTTSDLNVRAEPNKNAKKLGVLKKGTEVKTITLKNGWYSIAYNGKTGYISAKYTTDKR</sequence>
<dbReference type="PROSITE" id="PS51257">
    <property type="entry name" value="PROKAR_LIPOPROTEIN"/>
    <property type="match status" value="1"/>
</dbReference>
<dbReference type="PROSITE" id="PS51781">
    <property type="entry name" value="SH3B"/>
    <property type="match status" value="5"/>
</dbReference>
<dbReference type="InterPro" id="IPR052354">
    <property type="entry name" value="Cell_Wall_Dynamics_Protein"/>
</dbReference>
<keyword evidence="4" id="KW-1185">Reference proteome</keyword>
<gene>
    <name evidence="3" type="ORF">KQI75_08130</name>
</gene>
<dbReference type="Proteomes" id="UP000783588">
    <property type="component" value="Unassembled WGS sequence"/>
</dbReference>
<dbReference type="SMART" id="SM00287">
    <property type="entry name" value="SH3b"/>
    <property type="match status" value="6"/>
</dbReference>
<dbReference type="PANTHER" id="PTHR34408:SF1">
    <property type="entry name" value="GLYCOSYL HYDROLASE FAMILY 19 DOMAIN-CONTAINING PROTEIN HI_1415"/>
    <property type="match status" value="1"/>
</dbReference>
<dbReference type="InterPro" id="IPR003646">
    <property type="entry name" value="SH3-like_bac-type"/>
</dbReference>
<feature type="domain" description="SH3b" evidence="2">
    <location>
        <begin position="160"/>
        <end position="223"/>
    </location>
</feature>
<feature type="signal peptide" evidence="1">
    <location>
        <begin position="1"/>
        <end position="26"/>
    </location>
</feature>
<feature type="domain" description="SH3b" evidence="2">
    <location>
        <begin position="293"/>
        <end position="355"/>
    </location>
</feature>
<dbReference type="Pfam" id="PF08239">
    <property type="entry name" value="SH3_3"/>
    <property type="match status" value="6"/>
</dbReference>
<name>A0ABS6ESW0_9FIRM</name>
<protein>
    <submittedName>
        <fullName evidence="3">SH3 domain-containing protein</fullName>
    </submittedName>
</protein>
<feature type="domain" description="SH3b" evidence="2">
    <location>
        <begin position="364"/>
        <end position="427"/>
    </location>
</feature>
<reference evidence="3 4" key="1">
    <citation type="submission" date="2021-06" db="EMBL/GenBank/DDBJ databases">
        <authorList>
            <person name="Sun Q."/>
            <person name="Li D."/>
        </authorList>
    </citation>
    <scope>NUCLEOTIDE SEQUENCE [LARGE SCALE GENOMIC DNA]</scope>
    <source>
        <strain evidence="3 4">MSJd-7</strain>
    </source>
</reference>
<proteinExistence type="predicted"/>
<dbReference type="EMBL" id="JAHLQI010000003">
    <property type="protein sequence ID" value="MBU5490588.1"/>
    <property type="molecule type" value="Genomic_DNA"/>
</dbReference>
<evidence type="ECO:0000313" key="4">
    <source>
        <dbReference type="Proteomes" id="UP000783588"/>
    </source>
</evidence>
<organism evidence="3 4">
    <name type="scientific">Butyricicoccus intestinisimiae</name>
    <dbReference type="NCBI Taxonomy" id="2841509"/>
    <lineage>
        <taxon>Bacteria</taxon>
        <taxon>Bacillati</taxon>
        <taxon>Bacillota</taxon>
        <taxon>Clostridia</taxon>
        <taxon>Eubacteriales</taxon>
        <taxon>Butyricicoccaceae</taxon>
        <taxon>Butyricicoccus</taxon>
    </lineage>
</organism>
<evidence type="ECO:0000259" key="2">
    <source>
        <dbReference type="PROSITE" id="PS51781"/>
    </source>
</evidence>
<evidence type="ECO:0000256" key="1">
    <source>
        <dbReference type="SAM" id="SignalP"/>
    </source>
</evidence>